<dbReference type="GO" id="GO:0044545">
    <property type="term" value="C:NSL complex"/>
    <property type="evidence" value="ECO:0007669"/>
    <property type="project" value="TreeGrafter"/>
</dbReference>
<feature type="region of interest" description="Disordered" evidence="1">
    <location>
        <begin position="826"/>
        <end position="901"/>
    </location>
</feature>
<dbReference type="PANTHER" id="PTHR13136:SF16">
    <property type="entry name" value="KAT8 REGULATORY NSL COMPLEX SUBUNIT 3"/>
    <property type="match status" value="1"/>
</dbReference>
<dbReference type="InterPro" id="IPR026555">
    <property type="entry name" value="NSL3/Tex30"/>
</dbReference>
<feature type="region of interest" description="Disordered" evidence="1">
    <location>
        <begin position="148"/>
        <end position="201"/>
    </location>
</feature>
<keyword evidence="3" id="KW-1185">Reference proteome</keyword>
<feature type="compositionally biased region" description="Low complexity" evidence="1">
    <location>
        <begin position="172"/>
        <end position="187"/>
    </location>
</feature>
<name>A0A1I8BK42_MELHA</name>
<feature type="compositionally biased region" description="Polar residues" evidence="1">
    <location>
        <begin position="847"/>
        <end position="864"/>
    </location>
</feature>
<accession>A0A1I8BK42</accession>
<dbReference type="Pfam" id="PF23154">
    <property type="entry name" value="KANSL3_1st"/>
    <property type="match status" value="1"/>
</dbReference>
<evidence type="ECO:0000313" key="3">
    <source>
        <dbReference type="Proteomes" id="UP000095281"/>
    </source>
</evidence>
<dbReference type="InterPro" id="IPR056519">
    <property type="entry name" value="KANSL3_1st"/>
</dbReference>
<dbReference type="GO" id="GO:0045944">
    <property type="term" value="P:positive regulation of transcription by RNA polymerase II"/>
    <property type="evidence" value="ECO:0007669"/>
    <property type="project" value="TreeGrafter"/>
</dbReference>
<evidence type="ECO:0000259" key="2">
    <source>
        <dbReference type="Pfam" id="PF23154"/>
    </source>
</evidence>
<dbReference type="PANTHER" id="PTHR13136">
    <property type="entry name" value="TESTIS DEVELOPMENT PROTEIN PRTD"/>
    <property type="match status" value="1"/>
</dbReference>
<feature type="region of interest" description="Disordered" evidence="1">
    <location>
        <begin position="1"/>
        <end position="37"/>
    </location>
</feature>
<dbReference type="Proteomes" id="UP000095281">
    <property type="component" value="Unplaced"/>
</dbReference>
<proteinExistence type="predicted"/>
<dbReference type="WBParaSite" id="MhA1_Contig261.frz3.gene44">
    <property type="protein sequence ID" value="MhA1_Contig261.frz3.gene44"/>
    <property type="gene ID" value="MhA1_Contig261.frz3.gene44"/>
</dbReference>
<organism evidence="3 4">
    <name type="scientific">Meloidogyne hapla</name>
    <name type="common">Root-knot nematode worm</name>
    <dbReference type="NCBI Taxonomy" id="6305"/>
    <lineage>
        <taxon>Eukaryota</taxon>
        <taxon>Metazoa</taxon>
        <taxon>Ecdysozoa</taxon>
        <taxon>Nematoda</taxon>
        <taxon>Chromadorea</taxon>
        <taxon>Rhabditida</taxon>
        <taxon>Tylenchina</taxon>
        <taxon>Tylenchomorpha</taxon>
        <taxon>Tylenchoidea</taxon>
        <taxon>Meloidogynidae</taxon>
        <taxon>Meloidogyninae</taxon>
        <taxon>Meloidogyne</taxon>
    </lineage>
</organism>
<sequence length="942" mass="107867">MDCQESENSSKRRISKPRIQYSPVTEAKRSYTKKSKQKLTVKRLNSLFNDSSSTYSTRESSVDEFIGYDVLSQFDLRDQLEMMKQKDFVLPPYPDLRDVQELNLGGHCSAEHIESFLDEQEEIKLLETNLFETDHVDEQMEIAHAESVEPMEIEEPSTSILQHQEPHEETTSQVSEPPQPNEQQPVEAFEQTSPSKLDRSPYHSKLKLKIKLPKKPNTVQTSFKRTRRPKMFSEDFVFTPLVMQRKSNDALKIKQKAIIKQQESKAERKLKRKERQKAMASFLPSIPPTIPEETKIPEVKSEPQPEFQPVEREPSLKIPEVAFVQKEFFSMMADRKRLNPFSIGIKKSEQYISDYFYREMFIRDSDSEKEKDKIEENEEEIDCVGISSNESINDEVIEINPASEFAEAIYSIMKNSSYSFDEGNEEDFLHIANERMYLLEEGTKIVLNTLIKYIIEQRHVDAFVLGLAGGASIFHSLTMKNANRLRESLKLYSKSSQQAIISAHSWLLKNLPIHFIASYLNLLRFLKAAGSNLSDHIVRFNDENCMIIANNYIKDFIAQKIYEPPMHPNYKPLEYGPIPNVSLILVYPQITVKTSKHFIRAHEILFRQLLPQTVCCVEKIELHFDVNWTTITVEEIAWMCIRLIRKKVREIVKRRPNDHIFLAGWGTTCWLNHKVISKVSGVSGLLDFAFPTESACGSRGNVDDEICLTYPSTLFVVGEEASNVSMEAIKQLRRNMIADTGLIVIGSANHNLLVSEARLAVERVTQFVVQRTIVEYTIQFLKQVISDLGPPKQCREFLTPVSLPNIHEIDVAFLKPIGAQRIRKPVEKKKEEMAKKPKFQHPPSSAPPTKTTFKPTQIASNLPPNLQPIAPIETQRPLNTSSSRSFSLSMRKPTDSNIKIPSPEALNKMHLQVRQTSQVATSSLQETIREEEEAAAALALLK</sequence>
<feature type="compositionally biased region" description="Basic and acidic residues" evidence="1">
    <location>
        <begin position="826"/>
        <end position="835"/>
    </location>
</feature>
<evidence type="ECO:0000313" key="4">
    <source>
        <dbReference type="WBParaSite" id="MhA1_Contig261.frz3.gene44"/>
    </source>
</evidence>
<evidence type="ECO:0000256" key="1">
    <source>
        <dbReference type="SAM" id="MobiDB-lite"/>
    </source>
</evidence>
<reference evidence="4" key="1">
    <citation type="submission" date="2016-11" db="UniProtKB">
        <authorList>
            <consortium name="WormBaseParasite"/>
        </authorList>
    </citation>
    <scope>IDENTIFICATION</scope>
</reference>
<dbReference type="AlphaFoldDB" id="A0A1I8BK42"/>
<feature type="domain" description="KANSL3 helical" evidence="2">
    <location>
        <begin position="396"/>
        <end position="563"/>
    </location>
</feature>
<protein>
    <submittedName>
        <fullName evidence="4">KAT8 regulatory NSL complex subunit 3</fullName>
    </submittedName>
</protein>